<dbReference type="Proteomes" id="UP000886674">
    <property type="component" value="Unassembled WGS sequence"/>
</dbReference>
<feature type="compositionally biased region" description="Acidic residues" evidence="2">
    <location>
        <begin position="132"/>
        <end position="157"/>
    </location>
</feature>
<dbReference type="SUPFAM" id="SSF48452">
    <property type="entry name" value="TPR-like"/>
    <property type="match status" value="1"/>
</dbReference>
<evidence type="ECO:0000313" key="5">
    <source>
        <dbReference type="Proteomes" id="UP000886674"/>
    </source>
</evidence>
<dbReference type="EMBL" id="JAEPCR010000018">
    <property type="protein sequence ID" value="MCG7977554.1"/>
    <property type="molecule type" value="Genomic_DNA"/>
</dbReference>
<sequence>MKTLSLSAILLLSAVLAEANWFLNQEQQAAENYNQGHYEEAAKGFEDPYRRGIAYYRTGDYQAASKDFSQVEREEVKLEARYNLGNSRYKLEDYQGAIEAYEQVLESDPGHTDARHNLALAREKLAQRLKDEEEEKEEEQESETEEKESESNEEQQEQEQQQSG</sequence>
<feature type="region of interest" description="Disordered" evidence="2">
    <location>
        <begin position="125"/>
        <end position="164"/>
    </location>
</feature>
<dbReference type="Gene3D" id="1.25.40.10">
    <property type="entry name" value="Tetratricopeptide repeat domain"/>
    <property type="match status" value="1"/>
</dbReference>
<evidence type="ECO:0000256" key="1">
    <source>
        <dbReference type="PROSITE-ProRule" id="PRU00339"/>
    </source>
</evidence>
<feature type="signal peptide" evidence="3">
    <location>
        <begin position="1"/>
        <end position="19"/>
    </location>
</feature>
<protein>
    <submittedName>
        <fullName evidence="4">Tetratricopeptide repeat protein</fullName>
    </submittedName>
</protein>
<comment type="caution">
    <text evidence="4">The sequence shown here is derived from an EMBL/GenBank/DDBJ whole genome shotgun (WGS) entry which is preliminary data.</text>
</comment>
<keyword evidence="1" id="KW-0802">TPR repeat</keyword>
<proteinExistence type="predicted"/>
<evidence type="ECO:0000256" key="2">
    <source>
        <dbReference type="SAM" id="MobiDB-lite"/>
    </source>
</evidence>
<feature type="repeat" description="TPR" evidence="1">
    <location>
        <begin position="78"/>
        <end position="111"/>
    </location>
</feature>
<dbReference type="InterPro" id="IPR019734">
    <property type="entry name" value="TPR_rpt"/>
</dbReference>
<dbReference type="InterPro" id="IPR011990">
    <property type="entry name" value="TPR-like_helical_dom_sf"/>
</dbReference>
<feature type="chain" id="PRO_5038614950" evidence="3">
    <location>
        <begin position="20"/>
        <end position="164"/>
    </location>
</feature>
<dbReference type="SMART" id="SM00028">
    <property type="entry name" value="TPR"/>
    <property type="match status" value="2"/>
</dbReference>
<reference evidence="4" key="1">
    <citation type="journal article" date="2021" name="Proc. Natl. Acad. Sci. U.S.A.">
        <title>Global biogeography of chemosynthetic symbionts reveals both localized and globally distributed symbiont groups. .</title>
        <authorList>
            <person name="Osvatic J.T."/>
            <person name="Wilkins L.G.E."/>
            <person name="Leibrecht L."/>
            <person name="Leray M."/>
            <person name="Zauner S."/>
            <person name="Polzin J."/>
            <person name="Camacho Y."/>
            <person name="Gros O."/>
            <person name="van Gils J.A."/>
            <person name="Eisen J.A."/>
            <person name="Petersen J.M."/>
            <person name="Yuen B."/>
        </authorList>
    </citation>
    <scope>NUCLEOTIDE SEQUENCE</scope>
    <source>
        <strain evidence="4">MAGclacostrist055</strain>
    </source>
</reference>
<dbReference type="PROSITE" id="PS50005">
    <property type="entry name" value="TPR"/>
    <property type="match status" value="1"/>
</dbReference>
<evidence type="ECO:0000313" key="4">
    <source>
        <dbReference type="EMBL" id="MCG7977554.1"/>
    </source>
</evidence>
<gene>
    <name evidence="4" type="ORF">JAY77_05330</name>
</gene>
<evidence type="ECO:0000256" key="3">
    <source>
        <dbReference type="SAM" id="SignalP"/>
    </source>
</evidence>
<accession>A0A9E4NHT4</accession>
<dbReference type="PROSITE" id="PS50293">
    <property type="entry name" value="TPR_REGION"/>
    <property type="match status" value="1"/>
</dbReference>
<name>A0A9E4NHT4_9GAMM</name>
<dbReference type="AlphaFoldDB" id="A0A9E4NHT4"/>
<feature type="non-terminal residue" evidence="4">
    <location>
        <position position="164"/>
    </location>
</feature>
<organism evidence="4 5">
    <name type="scientific">Candidatus Thiodiazotropha taylori</name>
    <dbReference type="NCBI Taxonomy" id="2792791"/>
    <lineage>
        <taxon>Bacteria</taxon>
        <taxon>Pseudomonadati</taxon>
        <taxon>Pseudomonadota</taxon>
        <taxon>Gammaproteobacteria</taxon>
        <taxon>Chromatiales</taxon>
        <taxon>Sedimenticolaceae</taxon>
        <taxon>Candidatus Thiodiazotropha</taxon>
    </lineage>
</organism>
<dbReference type="Pfam" id="PF13432">
    <property type="entry name" value="TPR_16"/>
    <property type="match status" value="1"/>
</dbReference>
<keyword evidence="3" id="KW-0732">Signal</keyword>